<organism evidence="2 3">
    <name type="scientific">Caenorhabditis japonica</name>
    <dbReference type="NCBI Taxonomy" id="281687"/>
    <lineage>
        <taxon>Eukaryota</taxon>
        <taxon>Metazoa</taxon>
        <taxon>Ecdysozoa</taxon>
        <taxon>Nematoda</taxon>
        <taxon>Chromadorea</taxon>
        <taxon>Rhabditida</taxon>
        <taxon>Rhabditina</taxon>
        <taxon>Rhabditomorpha</taxon>
        <taxon>Rhabditoidea</taxon>
        <taxon>Rhabditidae</taxon>
        <taxon>Peloderinae</taxon>
        <taxon>Caenorhabditis</taxon>
    </lineage>
</organism>
<keyword evidence="1" id="KW-0472">Membrane</keyword>
<accession>A0A8R1HNH3</accession>
<dbReference type="Proteomes" id="UP000005237">
    <property type="component" value="Unassembled WGS sequence"/>
</dbReference>
<evidence type="ECO:0000313" key="3">
    <source>
        <dbReference type="Proteomes" id="UP000005237"/>
    </source>
</evidence>
<keyword evidence="1" id="KW-1133">Transmembrane helix</keyword>
<keyword evidence="1" id="KW-0812">Transmembrane</keyword>
<evidence type="ECO:0000313" key="2">
    <source>
        <dbReference type="EnsemblMetazoa" id="CJA06973.1"/>
    </source>
</evidence>
<protein>
    <submittedName>
        <fullName evidence="2">Uncharacterized protein</fullName>
    </submittedName>
</protein>
<reference evidence="3" key="1">
    <citation type="submission" date="2010-08" db="EMBL/GenBank/DDBJ databases">
        <authorList>
            <consortium name="Caenorhabditis japonica Sequencing Consortium"/>
            <person name="Wilson R.K."/>
        </authorList>
    </citation>
    <scope>NUCLEOTIDE SEQUENCE [LARGE SCALE GENOMIC DNA]</scope>
    <source>
        <strain evidence="3">DF5081</strain>
    </source>
</reference>
<name>A0A8R1HNH3_CAEJA</name>
<dbReference type="EnsemblMetazoa" id="CJA06973.1">
    <property type="protein sequence ID" value="CJA06973.1"/>
    <property type="gene ID" value="WBGene00126177"/>
</dbReference>
<feature type="transmembrane region" description="Helical" evidence="1">
    <location>
        <begin position="113"/>
        <end position="129"/>
    </location>
</feature>
<sequence>MWFYIADGAPRSPDELFDNVIDPILEWSRQPIGAGEVIGGAEESLGLLYWNVPENVIDLAAQDLRQLATKIGILIENEDAMVIDCLLEEFRGGEVICDEAVPPPTNRIPLRDWFWVAIALIILQLLYLISKLKIVRTWLES</sequence>
<dbReference type="AlphaFoldDB" id="A0A8R1HNH3"/>
<keyword evidence="3" id="KW-1185">Reference proteome</keyword>
<proteinExistence type="predicted"/>
<reference evidence="2" key="2">
    <citation type="submission" date="2022-06" db="UniProtKB">
        <authorList>
            <consortium name="EnsemblMetazoa"/>
        </authorList>
    </citation>
    <scope>IDENTIFICATION</scope>
    <source>
        <strain evidence="2">DF5081</strain>
    </source>
</reference>
<evidence type="ECO:0000256" key="1">
    <source>
        <dbReference type="SAM" id="Phobius"/>
    </source>
</evidence>